<accession>A0ACB9YKG6</accession>
<comment type="caution">
    <text evidence="1">The sequence shown here is derived from an EMBL/GenBank/DDBJ whole genome shotgun (WGS) entry which is preliminary data.</text>
</comment>
<name>A0ACB9YKG6_9PEZI</name>
<keyword evidence="2" id="KW-1185">Reference proteome</keyword>
<evidence type="ECO:0000313" key="2">
    <source>
        <dbReference type="Proteomes" id="UP001497700"/>
    </source>
</evidence>
<evidence type="ECO:0000313" key="1">
    <source>
        <dbReference type="EMBL" id="KAI4859355.1"/>
    </source>
</evidence>
<organism evidence="1 2">
    <name type="scientific">Hypoxylon rubiginosum</name>
    <dbReference type="NCBI Taxonomy" id="110542"/>
    <lineage>
        <taxon>Eukaryota</taxon>
        <taxon>Fungi</taxon>
        <taxon>Dikarya</taxon>
        <taxon>Ascomycota</taxon>
        <taxon>Pezizomycotina</taxon>
        <taxon>Sordariomycetes</taxon>
        <taxon>Xylariomycetidae</taxon>
        <taxon>Xylariales</taxon>
        <taxon>Hypoxylaceae</taxon>
        <taxon>Hypoxylon</taxon>
    </lineage>
</organism>
<proteinExistence type="predicted"/>
<protein>
    <submittedName>
        <fullName evidence="1">Uncharacterized protein</fullName>
    </submittedName>
</protein>
<sequence length="285" mass="32059">MANRTFYFFFAPTWDYPPDGPIKIGNVLTSLKKPEQPLYTAAPQADTDVFSSEKRQVEFSREKLRSGQFSILTKFLSFLGVGVDVGMNWDNSEGDVYSFDRIETVQFFPKQDYLQRCIEAEPVRRYLDKSRYRKPMYIITGLKTVTGAKAKSYKSRAVGGNLGVEVDGTVWSGGGVPVSVGPVAEGNMERKDGVSWEGSSDFVFAFRVRKVFVEKPGKLRSDEDYKSGAMFERERATNVDPQLSILAVEDPDAEQEGFVKELLTEDNFIVHCAAPYVVKSVEDEE</sequence>
<reference evidence="1 2" key="1">
    <citation type="journal article" date="2022" name="New Phytol.">
        <title>Ecological generalism drives hyperdiversity of secondary metabolite gene clusters in xylarialean endophytes.</title>
        <authorList>
            <person name="Franco M.E.E."/>
            <person name="Wisecaver J.H."/>
            <person name="Arnold A.E."/>
            <person name="Ju Y.M."/>
            <person name="Slot J.C."/>
            <person name="Ahrendt S."/>
            <person name="Moore L.P."/>
            <person name="Eastman K.E."/>
            <person name="Scott K."/>
            <person name="Konkel Z."/>
            <person name="Mondo S.J."/>
            <person name="Kuo A."/>
            <person name="Hayes R.D."/>
            <person name="Haridas S."/>
            <person name="Andreopoulos B."/>
            <person name="Riley R."/>
            <person name="LaButti K."/>
            <person name="Pangilinan J."/>
            <person name="Lipzen A."/>
            <person name="Amirebrahimi M."/>
            <person name="Yan J."/>
            <person name="Adam C."/>
            <person name="Keymanesh K."/>
            <person name="Ng V."/>
            <person name="Louie K."/>
            <person name="Northen T."/>
            <person name="Drula E."/>
            <person name="Henrissat B."/>
            <person name="Hsieh H.M."/>
            <person name="Youens-Clark K."/>
            <person name="Lutzoni F."/>
            <person name="Miadlikowska J."/>
            <person name="Eastwood D.C."/>
            <person name="Hamelin R.C."/>
            <person name="Grigoriev I.V."/>
            <person name="U'Ren J.M."/>
        </authorList>
    </citation>
    <scope>NUCLEOTIDE SEQUENCE [LARGE SCALE GENOMIC DNA]</scope>
    <source>
        <strain evidence="1 2">CBS 119005</strain>
    </source>
</reference>
<dbReference type="Proteomes" id="UP001497700">
    <property type="component" value="Unassembled WGS sequence"/>
</dbReference>
<dbReference type="EMBL" id="MU393639">
    <property type="protein sequence ID" value="KAI4859355.1"/>
    <property type="molecule type" value="Genomic_DNA"/>
</dbReference>
<gene>
    <name evidence="1" type="ORF">F4820DRAFT_453965</name>
</gene>